<dbReference type="Proteomes" id="UP000004335">
    <property type="component" value="Unassembled WGS sequence"/>
</dbReference>
<evidence type="ECO:0000313" key="3">
    <source>
        <dbReference type="EMBL" id="EGC15995.1"/>
    </source>
</evidence>
<dbReference type="EMBL" id="ACGX02000007">
    <property type="protein sequence ID" value="EGC13968.1"/>
    <property type="molecule type" value="Genomic_DNA"/>
</dbReference>
<dbReference type="EMBL" id="ACGX02000002">
    <property type="protein sequence ID" value="EGC15995.1"/>
    <property type="molecule type" value="Genomic_DNA"/>
</dbReference>
<evidence type="ECO:0000313" key="2">
    <source>
        <dbReference type="EMBL" id="EGC15195.1"/>
    </source>
</evidence>
<gene>
    <name evidence="3" type="ORF">HMPREF0536_10023</name>
    <name evidence="2" type="ORF">HMPREF0536_10844</name>
    <name evidence="1" type="ORF">HMPREF0536_11104</name>
</gene>
<reference evidence="1 4" key="1">
    <citation type="submission" date="2011-01" db="EMBL/GenBank/DDBJ databases">
        <authorList>
            <person name="Muzny D."/>
            <person name="Qin X."/>
            <person name="Buhay C."/>
            <person name="Dugan-Rocha S."/>
            <person name="Ding Y."/>
            <person name="Chen G."/>
            <person name="Hawes A."/>
            <person name="Holder M."/>
            <person name="Jhangiani S."/>
            <person name="Johnson A."/>
            <person name="Khan Z."/>
            <person name="Li Z."/>
            <person name="Liu W."/>
            <person name="Liu X."/>
            <person name="Perez L."/>
            <person name="Shen H."/>
            <person name="Wang Q."/>
            <person name="Watt J."/>
            <person name="Xi L."/>
            <person name="Xin Y."/>
            <person name="Zhou J."/>
            <person name="Deng J."/>
            <person name="Jiang H."/>
            <person name="Liu Y."/>
            <person name="Qu J."/>
            <person name="Song X.-Z."/>
            <person name="Zhang L."/>
            <person name="Villasana D."/>
            <person name="Johnson A."/>
            <person name="Liu J."/>
            <person name="Liyanage D."/>
            <person name="Lorensuhewa L."/>
            <person name="Robinson T."/>
            <person name="Song A."/>
            <person name="Song B.-B."/>
            <person name="Dinh H."/>
            <person name="Thornton R."/>
            <person name="Coyle M."/>
            <person name="Francisco L."/>
            <person name="Jackson L."/>
            <person name="Javaid M."/>
            <person name="Korchina V."/>
            <person name="Kovar C."/>
            <person name="Mata R."/>
            <person name="Mathew T."/>
            <person name="Ngo R."/>
            <person name="Nguyen L."/>
            <person name="Nguyen N."/>
            <person name="Okwuonu G."/>
            <person name="Ongeri F."/>
            <person name="Pham C."/>
            <person name="Simmons D."/>
            <person name="Wilczek-Boney K."/>
            <person name="Hale W."/>
            <person name="Jakkamsetti A."/>
            <person name="Pham P."/>
            <person name="Ruth R."/>
            <person name="San Lucas F."/>
            <person name="Warren J."/>
            <person name="Zhang J."/>
            <person name="Zhao Z."/>
            <person name="Zhou C."/>
            <person name="Zhu D."/>
            <person name="Lee S."/>
            <person name="Bess C."/>
            <person name="Blankenburg K."/>
            <person name="Forbes L."/>
            <person name="Fu Q."/>
            <person name="Gubbala S."/>
            <person name="Hirani K."/>
            <person name="Jayaseelan J.C."/>
            <person name="Lara F."/>
            <person name="Munidasa M."/>
            <person name="Palculict T."/>
            <person name="Patil S."/>
            <person name="Pu L.-L."/>
            <person name="Saada N."/>
            <person name="Tang L."/>
            <person name="Weissenberger G."/>
            <person name="Zhu Y."/>
            <person name="Hemphill L."/>
            <person name="Shang Y."/>
            <person name="Youmans B."/>
            <person name="Ayvaz T."/>
            <person name="Ross M."/>
            <person name="Santibanez J."/>
            <person name="Aqrawi P."/>
            <person name="Gross S."/>
            <person name="Joshi V."/>
            <person name="Fowler G."/>
            <person name="Nazareth L."/>
            <person name="Reid J."/>
            <person name="Worley K."/>
            <person name="Petrosino J."/>
            <person name="Highlander S."/>
            <person name="Gibbs R."/>
        </authorList>
    </citation>
    <scope>NUCLEOTIDE SEQUENCE [LARGE SCALE GENOMIC DNA]</scope>
    <source>
        <strain evidence="1 4">MM4-1A</strain>
    </source>
</reference>
<evidence type="ECO:0000313" key="1">
    <source>
        <dbReference type="EMBL" id="EGC13968.1"/>
    </source>
</evidence>
<dbReference type="EMBL" id="ACGX02000006">
    <property type="protein sequence ID" value="EGC15195.1"/>
    <property type="molecule type" value="Genomic_DNA"/>
</dbReference>
<name>A0A828RE01_LIMRT</name>
<evidence type="ECO:0000313" key="4">
    <source>
        <dbReference type="Proteomes" id="UP000004335"/>
    </source>
</evidence>
<accession>A0A828RE01</accession>
<organism evidence="1 4">
    <name type="scientific">Limosilactobacillus reuteri MM4-1A</name>
    <dbReference type="NCBI Taxonomy" id="548485"/>
    <lineage>
        <taxon>Bacteria</taxon>
        <taxon>Bacillati</taxon>
        <taxon>Bacillota</taxon>
        <taxon>Bacilli</taxon>
        <taxon>Lactobacillales</taxon>
        <taxon>Lactobacillaceae</taxon>
        <taxon>Limosilactobacillus</taxon>
    </lineage>
</organism>
<comment type="caution">
    <text evidence="1">The sequence shown here is derived from an EMBL/GenBank/DDBJ whole genome shotgun (WGS) entry which is preliminary data.</text>
</comment>
<dbReference type="AlphaFoldDB" id="A0A828RE01"/>
<proteinExistence type="predicted"/>
<sequence>MIRYDGEVVYSESGSGIRANNRMLFNEAQVSAIKAITNGEFKRQSDFGTVYVVKDQLVDDYGVLEIIKVFEQLDDAQKYVMAHPRAALLPRKVIKHGKVKEQK</sequence>
<protein>
    <submittedName>
        <fullName evidence="1">Uncharacterized protein</fullName>
    </submittedName>
</protein>
<dbReference type="RefSeq" id="WP_003666914.1">
    <property type="nucleotide sequence ID" value="NZ_ACGX02000002.1"/>
</dbReference>